<sequence>MANDSFYPSTDGLVKNGNGHINHDGGHRLESDLTLNRTKFQSDSISPATAAFNKKLQQVESTSPKWYEVGAANYRKLRAQGLTALPGATLLPTARSLSIPSRDDGRTIPCRVLVPQMSDSPDRRGIFLHIHGGGWVLNDEMSSDIYLQTIADSCGLICVSVGYRLAPEHAYPAAPNDCFDVATWLIANASRAFGQGVELAFLGGESAGANLAMVTALDLLKSPQLLNHHDQCRAKFRLKALLLHYGTYSFQWQPSMRNFRREPTLVLDEKIMDHFRAAYLPDSTQEQLTSPLLSPFFANLRGLDLPPALFTCGTEDCLLDDSVFMCTRWLMAGRTAVLKVYPGSPHGFIVFPPDKHDNARAALRDVKSFVDMIYTG</sequence>
<proteinExistence type="predicted"/>
<reference evidence="1" key="1">
    <citation type="submission" date="2022-10" db="EMBL/GenBank/DDBJ databases">
        <title>Culturing micro-colonial fungi from biological soil crusts in the Mojave desert and describing Neophaeococcomyces mojavensis, and introducing the new genera and species Taxawa tesnikishii.</title>
        <authorList>
            <person name="Kurbessoian T."/>
            <person name="Stajich J.E."/>
        </authorList>
    </citation>
    <scope>NUCLEOTIDE SEQUENCE</scope>
    <source>
        <strain evidence="1">JES_112</strain>
    </source>
</reference>
<evidence type="ECO:0000313" key="1">
    <source>
        <dbReference type="EMBL" id="KAJ9664510.1"/>
    </source>
</evidence>
<evidence type="ECO:0000313" key="2">
    <source>
        <dbReference type="Proteomes" id="UP001172386"/>
    </source>
</evidence>
<accession>A0ACC3AL92</accession>
<gene>
    <name evidence="1" type="ORF">H2198_000161</name>
</gene>
<organism evidence="1 2">
    <name type="scientific">Neophaeococcomyces mojaviensis</name>
    <dbReference type="NCBI Taxonomy" id="3383035"/>
    <lineage>
        <taxon>Eukaryota</taxon>
        <taxon>Fungi</taxon>
        <taxon>Dikarya</taxon>
        <taxon>Ascomycota</taxon>
        <taxon>Pezizomycotina</taxon>
        <taxon>Eurotiomycetes</taxon>
        <taxon>Chaetothyriomycetidae</taxon>
        <taxon>Chaetothyriales</taxon>
        <taxon>Chaetothyriales incertae sedis</taxon>
        <taxon>Neophaeococcomyces</taxon>
    </lineage>
</organism>
<keyword evidence="2" id="KW-1185">Reference proteome</keyword>
<dbReference type="Proteomes" id="UP001172386">
    <property type="component" value="Unassembled WGS sequence"/>
</dbReference>
<protein>
    <submittedName>
        <fullName evidence="1">Uncharacterized protein</fullName>
    </submittedName>
</protein>
<comment type="caution">
    <text evidence="1">The sequence shown here is derived from an EMBL/GenBank/DDBJ whole genome shotgun (WGS) entry which is preliminary data.</text>
</comment>
<dbReference type="EMBL" id="JAPDRQ010000002">
    <property type="protein sequence ID" value="KAJ9664510.1"/>
    <property type="molecule type" value="Genomic_DNA"/>
</dbReference>
<name>A0ACC3AL92_9EURO</name>